<dbReference type="AlphaFoldDB" id="A0A6J4KQ21"/>
<sequence>MAIAEVSPRAPHESTLSAQVAGGWGGRLTCTEPSRVVLHS</sequence>
<protein>
    <submittedName>
        <fullName evidence="1">Uncharacterized protein</fullName>
    </submittedName>
</protein>
<dbReference type="EMBL" id="CADCUD010000019">
    <property type="protein sequence ID" value="CAA9312343.1"/>
    <property type="molecule type" value="Genomic_DNA"/>
</dbReference>
<proteinExistence type="predicted"/>
<gene>
    <name evidence="1" type="ORF">AVDCRST_MAG46-234</name>
</gene>
<accession>A0A6J4KQ21</accession>
<reference evidence="1" key="1">
    <citation type="submission" date="2020-02" db="EMBL/GenBank/DDBJ databases">
        <authorList>
            <person name="Meier V. D."/>
        </authorList>
    </citation>
    <scope>NUCLEOTIDE SEQUENCE</scope>
    <source>
        <strain evidence="1">AVDCRST_MAG46</strain>
    </source>
</reference>
<evidence type="ECO:0000313" key="1">
    <source>
        <dbReference type="EMBL" id="CAA9312343.1"/>
    </source>
</evidence>
<organism evidence="1">
    <name type="scientific">uncultured Nocardioidaceae bacterium</name>
    <dbReference type="NCBI Taxonomy" id="253824"/>
    <lineage>
        <taxon>Bacteria</taxon>
        <taxon>Bacillati</taxon>
        <taxon>Actinomycetota</taxon>
        <taxon>Actinomycetes</taxon>
        <taxon>Propionibacteriales</taxon>
        <taxon>Nocardioidaceae</taxon>
        <taxon>environmental samples</taxon>
    </lineage>
</organism>
<name>A0A6J4KQ21_9ACTN</name>